<dbReference type="Gene3D" id="3.30.300.20">
    <property type="match status" value="1"/>
</dbReference>
<accession>A0A0H5DPJ7</accession>
<evidence type="ECO:0008006" key="3">
    <source>
        <dbReference type="Google" id="ProtNLM"/>
    </source>
</evidence>
<organism evidence="1 2">
    <name type="scientific">Estrella lausannensis</name>
    <dbReference type="NCBI Taxonomy" id="483423"/>
    <lineage>
        <taxon>Bacteria</taxon>
        <taxon>Pseudomonadati</taxon>
        <taxon>Chlamydiota</taxon>
        <taxon>Chlamydiia</taxon>
        <taxon>Parachlamydiales</taxon>
        <taxon>Candidatus Criblamydiaceae</taxon>
        <taxon>Estrella</taxon>
    </lineage>
</organism>
<dbReference type="PANTHER" id="PTHR35368:SF1">
    <property type="entry name" value="HYDROPEROXIDE REDUCTASE"/>
    <property type="match status" value="1"/>
</dbReference>
<sequence>MAVKERINGVDTTTLREISEEVRKHPAAARCEFRASNTWMEGGHNQTRIQGYYAAGHEQKTRPKPFTMEADEPPALLGTDKAPNPVEYLLGALASCMTTSIVYHLSMKGYRIHAISSEMKGEIDLQGFLGINHSIPKGYKKIEASFKIKTDAPKATIEEAYKFSPTYSMLSKGTPIEVKLHLS</sequence>
<dbReference type="InterPro" id="IPR036102">
    <property type="entry name" value="OsmC/Ohrsf"/>
</dbReference>
<dbReference type="Proteomes" id="UP000220251">
    <property type="component" value="Unassembled WGS sequence"/>
</dbReference>
<dbReference type="InterPro" id="IPR003718">
    <property type="entry name" value="OsmC/Ohr_fam"/>
</dbReference>
<proteinExistence type="predicted"/>
<dbReference type="PANTHER" id="PTHR35368">
    <property type="entry name" value="HYDROPEROXIDE REDUCTASE"/>
    <property type="match status" value="1"/>
</dbReference>
<dbReference type="OrthoDB" id="1433018at2"/>
<evidence type="ECO:0000313" key="1">
    <source>
        <dbReference type="EMBL" id="CRX37923.1"/>
    </source>
</evidence>
<evidence type="ECO:0000313" key="2">
    <source>
        <dbReference type="Proteomes" id="UP000220251"/>
    </source>
</evidence>
<dbReference type="EMBL" id="CWGJ01000010">
    <property type="protein sequence ID" value="CRX37923.1"/>
    <property type="molecule type" value="Genomic_DNA"/>
</dbReference>
<dbReference type="InterPro" id="IPR015946">
    <property type="entry name" value="KH_dom-like_a/b"/>
</dbReference>
<dbReference type="RefSeq" id="WP_098037787.1">
    <property type="nucleotide sequence ID" value="NZ_CWGJ01000010.1"/>
</dbReference>
<keyword evidence="2" id="KW-1185">Reference proteome</keyword>
<protein>
    <recommendedName>
        <fullName evidence="3">OsmC family protein</fullName>
    </recommendedName>
</protein>
<dbReference type="Pfam" id="PF02566">
    <property type="entry name" value="OsmC"/>
    <property type="match status" value="1"/>
</dbReference>
<dbReference type="SUPFAM" id="SSF82784">
    <property type="entry name" value="OsmC-like"/>
    <property type="match status" value="1"/>
</dbReference>
<dbReference type="AlphaFoldDB" id="A0A0H5DPJ7"/>
<name>A0A0H5DPJ7_9BACT</name>
<gene>
    <name evidence="1" type="ORF">ELAC_0568</name>
</gene>
<dbReference type="InterPro" id="IPR052924">
    <property type="entry name" value="OsmC/Ohr_hydroprdx_reductase"/>
</dbReference>
<reference evidence="2" key="1">
    <citation type="submission" date="2015-06" db="EMBL/GenBank/DDBJ databases">
        <authorList>
            <person name="Bertelli C."/>
        </authorList>
    </citation>
    <scope>NUCLEOTIDE SEQUENCE [LARGE SCALE GENOMIC DNA]</scope>
    <source>
        <strain evidence="2">CRIB-30</strain>
    </source>
</reference>